<dbReference type="InterPro" id="IPR001138">
    <property type="entry name" value="Zn2Cys6_DnaBD"/>
</dbReference>
<evidence type="ECO:0000256" key="5">
    <source>
        <dbReference type="ARBA" id="ARBA00023163"/>
    </source>
</evidence>
<dbReference type="AlphaFoldDB" id="A0AAI8VE31"/>
<keyword evidence="2" id="KW-0479">Metal-binding</keyword>
<dbReference type="GO" id="GO:0008270">
    <property type="term" value="F:zinc ion binding"/>
    <property type="evidence" value="ECO:0007669"/>
    <property type="project" value="InterPro"/>
</dbReference>
<keyword evidence="6" id="KW-0539">Nucleus</keyword>
<protein>
    <submittedName>
        <fullName evidence="9">Uu.00g106050.m01.CDS01</fullName>
    </submittedName>
</protein>
<evidence type="ECO:0000259" key="8">
    <source>
        <dbReference type="PROSITE" id="PS50048"/>
    </source>
</evidence>
<comment type="caution">
    <text evidence="9">The sequence shown here is derived from an EMBL/GenBank/DDBJ whole genome shotgun (WGS) entry which is preliminary data.</text>
</comment>
<feature type="region of interest" description="Disordered" evidence="7">
    <location>
        <begin position="64"/>
        <end position="95"/>
    </location>
</feature>
<dbReference type="GO" id="GO:0006351">
    <property type="term" value="P:DNA-templated transcription"/>
    <property type="evidence" value="ECO:0007669"/>
    <property type="project" value="InterPro"/>
</dbReference>
<dbReference type="GO" id="GO:0003677">
    <property type="term" value="F:DNA binding"/>
    <property type="evidence" value="ECO:0007669"/>
    <property type="project" value="UniProtKB-KW"/>
</dbReference>
<evidence type="ECO:0000256" key="6">
    <source>
        <dbReference type="ARBA" id="ARBA00023242"/>
    </source>
</evidence>
<evidence type="ECO:0000256" key="2">
    <source>
        <dbReference type="ARBA" id="ARBA00022723"/>
    </source>
</evidence>
<keyword evidence="10" id="KW-1185">Reference proteome</keyword>
<feature type="domain" description="Zn(2)-C6 fungal-type" evidence="8">
    <location>
        <begin position="29"/>
        <end position="57"/>
    </location>
</feature>
<dbReference type="SMART" id="SM00066">
    <property type="entry name" value="GAL4"/>
    <property type="match status" value="1"/>
</dbReference>
<reference evidence="9" key="1">
    <citation type="submission" date="2023-10" db="EMBL/GenBank/DDBJ databases">
        <authorList>
            <person name="Hackl T."/>
        </authorList>
    </citation>
    <scope>NUCLEOTIDE SEQUENCE</scope>
</reference>
<dbReference type="PROSITE" id="PS50048">
    <property type="entry name" value="ZN2_CY6_FUNGAL_2"/>
    <property type="match status" value="1"/>
</dbReference>
<dbReference type="Gene3D" id="4.10.240.10">
    <property type="entry name" value="Zn(2)-C6 fungal-type DNA-binding domain"/>
    <property type="match status" value="1"/>
</dbReference>
<keyword evidence="3" id="KW-0805">Transcription regulation</keyword>
<dbReference type="InterPro" id="IPR036864">
    <property type="entry name" value="Zn2-C6_fun-type_DNA-bd_sf"/>
</dbReference>
<dbReference type="SUPFAM" id="SSF57701">
    <property type="entry name" value="Zn2/Cys6 DNA-binding domain"/>
    <property type="match status" value="1"/>
</dbReference>
<evidence type="ECO:0000256" key="7">
    <source>
        <dbReference type="SAM" id="MobiDB-lite"/>
    </source>
</evidence>
<keyword evidence="5" id="KW-0804">Transcription</keyword>
<dbReference type="SMART" id="SM00906">
    <property type="entry name" value="Fungal_trans"/>
    <property type="match status" value="1"/>
</dbReference>
<sequence>METSSRRKVGEDRAICPTAFNARLMSLQACDLCFKKKIRCDSLKPSCSNCLLYKVPCGTTTIRRRAGQGQPRKATPANPPEEDSDNSSPKQDDTVQDRLARIEAKVDDLRTRSSEGSVAQSLAHEAAHDCEINFSLDDAPFDTPFDAALDTSNWSGPRRRNELAVPPMTEVLPIVDLYFQSYNTAIPLYHQPSFMRMLNEYYSEAGEKSRAIGATINIVLAMGYRAQFAFREAAVNQFTDAKIKQCIDNAQLVLDELMVREEDTLGLQVILGLVTLFQTHADQKASAVLITTAVRLAHRLQLESKSTLVDFPPDEARQRSNVFWICYWLDKDVSLRTATPSMQLDCDIDLDLPGTEFSDATSYLQSNDGLSHLHYLRARVHLAHIEGRIYDTLFSNRSRKQTPEVRQQTVIYLDGLLNGWLQTIPAPLQLGHITKNLKEAPLLHMTALYQTYLICLVMTHGLYSLQAPWLKTLGGLGNYLLRKFNTQTQLTLDLHPPPMPQPWQRCVTTSRESLQVLDSQSYGGCNVWLSSCAYFSALVFLMANLSYFPAHELAEQDRKLAKSSLAQLEKYFDRKGFESYRHLKTVLHGLESMATAGANRATNFTPWQYPEPTMSVDFAAYAPAQAEIFDTVLGPSSDHQPVTSAFEPTWLQGSFDIDFADFDFSDNPGNPPFGGTFGRY</sequence>
<dbReference type="EMBL" id="CAUWAG010000004">
    <property type="protein sequence ID" value="CAJ2503211.1"/>
    <property type="molecule type" value="Genomic_DNA"/>
</dbReference>
<dbReference type="InterPro" id="IPR007219">
    <property type="entry name" value="XnlR_reg_dom"/>
</dbReference>
<gene>
    <name evidence="9" type="ORF">KHLLAP_LOCUS3679</name>
</gene>
<dbReference type="GO" id="GO:0000981">
    <property type="term" value="F:DNA-binding transcription factor activity, RNA polymerase II-specific"/>
    <property type="evidence" value="ECO:0007669"/>
    <property type="project" value="InterPro"/>
</dbReference>
<keyword evidence="4" id="KW-0238">DNA-binding</keyword>
<evidence type="ECO:0000256" key="3">
    <source>
        <dbReference type="ARBA" id="ARBA00023015"/>
    </source>
</evidence>
<evidence type="ECO:0000256" key="4">
    <source>
        <dbReference type="ARBA" id="ARBA00023125"/>
    </source>
</evidence>
<comment type="subcellular location">
    <subcellularLocation>
        <location evidence="1">Nucleus</location>
    </subcellularLocation>
</comment>
<dbReference type="CDD" id="cd12148">
    <property type="entry name" value="fungal_TF_MHR"/>
    <property type="match status" value="1"/>
</dbReference>
<dbReference type="Proteomes" id="UP001295740">
    <property type="component" value="Unassembled WGS sequence"/>
</dbReference>
<dbReference type="CDD" id="cd00067">
    <property type="entry name" value="GAL4"/>
    <property type="match status" value="1"/>
</dbReference>
<evidence type="ECO:0000313" key="9">
    <source>
        <dbReference type="EMBL" id="CAJ2503211.1"/>
    </source>
</evidence>
<dbReference type="Pfam" id="PF04082">
    <property type="entry name" value="Fungal_trans"/>
    <property type="match status" value="1"/>
</dbReference>
<accession>A0AAI8VE31</accession>
<evidence type="ECO:0000313" key="10">
    <source>
        <dbReference type="Proteomes" id="UP001295740"/>
    </source>
</evidence>
<organism evidence="9 10">
    <name type="scientific">Anthostomella pinea</name>
    <dbReference type="NCBI Taxonomy" id="933095"/>
    <lineage>
        <taxon>Eukaryota</taxon>
        <taxon>Fungi</taxon>
        <taxon>Dikarya</taxon>
        <taxon>Ascomycota</taxon>
        <taxon>Pezizomycotina</taxon>
        <taxon>Sordariomycetes</taxon>
        <taxon>Xylariomycetidae</taxon>
        <taxon>Xylariales</taxon>
        <taxon>Xylariaceae</taxon>
        <taxon>Anthostomella</taxon>
    </lineage>
</organism>
<dbReference type="InterPro" id="IPR050987">
    <property type="entry name" value="AtrR-like"/>
</dbReference>
<dbReference type="GO" id="GO:0005634">
    <property type="term" value="C:nucleus"/>
    <property type="evidence" value="ECO:0007669"/>
    <property type="project" value="UniProtKB-SubCell"/>
</dbReference>
<proteinExistence type="predicted"/>
<dbReference type="Pfam" id="PF00172">
    <property type="entry name" value="Zn_clus"/>
    <property type="match status" value="1"/>
</dbReference>
<dbReference type="PANTHER" id="PTHR46910">
    <property type="entry name" value="TRANSCRIPTION FACTOR PDR1"/>
    <property type="match status" value="1"/>
</dbReference>
<evidence type="ECO:0000256" key="1">
    <source>
        <dbReference type="ARBA" id="ARBA00004123"/>
    </source>
</evidence>
<name>A0AAI8VE31_9PEZI</name>
<dbReference type="PANTHER" id="PTHR46910:SF37">
    <property type="entry name" value="ZN(II)2CYS6 TRANSCRIPTION FACTOR (EUROFUNG)"/>
    <property type="match status" value="1"/>
</dbReference>